<proteinExistence type="predicted"/>
<dbReference type="AlphaFoldDB" id="A0A179DN13"/>
<dbReference type="Gene3D" id="1.10.10.10">
    <property type="entry name" value="Winged helix-like DNA-binding domain superfamily/Winged helix DNA-binding domain"/>
    <property type="match status" value="1"/>
</dbReference>
<keyword evidence="3" id="KW-1185">Reference proteome</keyword>
<name>A0A179DN13_9SPHI</name>
<evidence type="ECO:0000313" key="3">
    <source>
        <dbReference type="Proteomes" id="UP000078459"/>
    </source>
</evidence>
<accession>A0A179DN13</accession>
<dbReference type="OrthoDB" id="961069at2"/>
<comment type="caution">
    <text evidence="2">The sequence shown here is derived from an EMBL/GenBank/DDBJ whole genome shotgun (WGS) entry which is preliminary data.</text>
</comment>
<dbReference type="RefSeq" id="WP_068821352.1">
    <property type="nucleotide sequence ID" value="NZ_LWHJ01000011.1"/>
</dbReference>
<sequence length="213" mass="24757">MKTYDNIKKLIDWSEKFEDQLKEGENWDDKNFALWLSEELKVIKQPDMILSEKTKPAITMYIYFMYKYALFYSRKIFKNSLIYSIDDLSVIASLLPNKQLTKAAVIRKSLNEKSSGNEVLKRLLGQNLIKESNNPNDKRSKLLELTTAGFMELNAVKDQLEKMGNLVAGDLNEQEKIFLLNILSKLNEFHRPIFEANNETLLNEKLGIKNEVL</sequence>
<dbReference type="EMBL" id="LWHJ01000011">
    <property type="protein sequence ID" value="OAQ42324.1"/>
    <property type="molecule type" value="Genomic_DNA"/>
</dbReference>
<evidence type="ECO:0000313" key="2">
    <source>
        <dbReference type="EMBL" id="OAQ42324.1"/>
    </source>
</evidence>
<dbReference type="InterPro" id="IPR036390">
    <property type="entry name" value="WH_DNA-bd_sf"/>
</dbReference>
<reference evidence="2 3" key="2">
    <citation type="submission" date="2016-06" db="EMBL/GenBank/DDBJ databases">
        <title>Pedobacter psychrophilus sp. nov., isolated from Antarctic fragmentary rock.</title>
        <authorList>
            <person name="Svec P."/>
        </authorList>
    </citation>
    <scope>NUCLEOTIDE SEQUENCE [LARGE SCALE GENOMIC DNA]</scope>
    <source>
        <strain evidence="2 3">CCM 8644</strain>
    </source>
</reference>
<evidence type="ECO:0000259" key="1">
    <source>
        <dbReference type="PROSITE" id="PS50995"/>
    </source>
</evidence>
<dbReference type="GO" id="GO:0003700">
    <property type="term" value="F:DNA-binding transcription factor activity"/>
    <property type="evidence" value="ECO:0007669"/>
    <property type="project" value="InterPro"/>
</dbReference>
<feature type="domain" description="HTH marR-type" evidence="1">
    <location>
        <begin position="55"/>
        <end position="188"/>
    </location>
</feature>
<protein>
    <recommendedName>
        <fullName evidence="1">HTH marR-type domain-containing protein</fullName>
    </recommendedName>
</protein>
<dbReference type="PROSITE" id="PS50995">
    <property type="entry name" value="HTH_MARR_2"/>
    <property type="match status" value="1"/>
</dbReference>
<reference evidence="2 3" key="1">
    <citation type="submission" date="2016-04" db="EMBL/GenBank/DDBJ databases">
        <authorList>
            <person name="Evans L.H."/>
            <person name="Alamgir A."/>
            <person name="Owens N."/>
            <person name="Weber N.D."/>
            <person name="Virtaneva K."/>
            <person name="Barbian K."/>
            <person name="Babar A."/>
            <person name="Rosenke K."/>
        </authorList>
    </citation>
    <scope>NUCLEOTIDE SEQUENCE [LARGE SCALE GENOMIC DNA]</scope>
    <source>
        <strain evidence="2 3">CCM 8644</strain>
    </source>
</reference>
<dbReference type="SUPFAM" id="SSF46785">
    <property type="entry name" value="Winged helix' DNA-binding domain"/>
    <property type="match status" value="1"/>
</dbReference>
<dbReference type="InterPro" id="IPR036388">
    <property type="entry name" value="WH-like_DNA-bd_sf"/>
</dbReference>
<dbReference type="InterPro" id="IPR000835">
    <property type="entry name" value="HTH_MarR-typ"/>
</dbReference>
<organism evidence="2 3">
    <name type="scientific">Pedobacter psychrophilus</name>
    <dbReference type="NCBI Taxonomy" id="1826909"/>
    <lineage>
        <taxon>Bacteria</taxon>
        <taxon>Pseudomonadati</taxon>
        <taxon>Bacteroidota</taxon>
        <taxon>Sphingobacteriia</taxon>
        <taxon>Sphingobacteriales</taxon>
        <taxon>Sphingobacteriaceae</taxon>
        <taxon>Pedobacter</taxon>
    </lineage>
</organism>
<dbReference type="STRING" id="1826909.A5893_04230"/>
<dbReference type="Proteomes" id="UP000078459">
    <property type="component" value="Unassembled WGS sequence"/>
</dbReference>
<gene>
    <name evidence="2" type="ORF">A5893_04230</name>
</gene>